<dbReference type="AlphaFoldDB" id="A0A1B8H112"/>
<dbReference type="GO" id="GO:0008999">
    <property type="term" value="F:protein-N-terminal-alanine acetyltransferase activity"/>
    <property type="evidence" value="ECO:0007669"/>
    <property type="project" value="TreeGrafter"/>
</dbReference>
<dbReference type="PROSITE" id="PS51186">
    <property type="entry name" value="GNAT"/>
    <property type="match status" value="1"/>
</dbReference>
<dbReference type="PANTHER" id="PTHR43441:SF2">
    <property type="entry name" value="FAMILY ACETYLTRANSFERASE, PUTATIVE (AFU_ORTHOLOGUE AFUA_7G00850)-RELATED"/>
    <property type="match status" value="1"/>
</dbReference>
<dbReference type="EMBL" id="LZEY01000060">
    <property type="protein sequence ID" value="OBU02766.1"/>
    <property type="molecule type" value="Genomic_DNA"/>
</dbReference>
<proteinExistence type="predicted"/>
<keyword evidence="3" id="KW-1185">Reference proteome</keyword>
<reference evidence="3" key="1">
    <citation type="submission" date="2016-06" db="EMBL/GenBank/DDBJ databases">
        <authorList>
            <person name="Butler K."/>
        </authorList>
    </citation>
    <scope>NUCLEOTIDE SEQUENCE [LARGE SCALE GENOMIC DNA]</scope>
    <source>
        <strain evidence="3">GCSL-Mp20</strain>
    </source>
</reference>
<evidence type="ECO:0000313" key="3">
    <source>
        <dbReference type="Proteomes" id="UP000092377"/>
    </source>
</evidence>
<dbReference type="Gene3D" id="3.40.630.30">
    <property type="match status" value="1"/>
</dbReference>
<comment type="caution">
    <text evidence="2">The sequence shown here is derived from an EMBL/GenBank/DDBJ whole genome shotgun (WGS) entry which is preliminary data.</text>
</comment>
<sequence length="238" mass="27089">MSQLNTFGQPVGDSVPDWSGCPYPERVSAEGDYCRIEPLVPAHATDLYQAFSLASDGRHWTWLPDEPPRDLTEYTARTEKNAQLTDPLFFTIISKETGKAIGLFSLLRTDSQNGVTEVGHVHFSPLLSGTVMSTEAHWLLMKYVFDTLGYRRYEWKCNSLNAPSRRAALRLGFQYEGCFRQARVVKGCNRDTEWFSIIDTEWPDINQAMQVWLSPDNFTADGKQRHSLASLRKMTEQA</sequence>
<protein>
    <submittedName>
        <fullName evidence="2">GNAT family acetyltransferase</fullName>
    </submittedName>
</protein>
<dbReference type="RefSeq" id="WP_067406589.1">
    <property type="nucleotide sequence ID" value="NZ_LZEY01000060.1"/>
</dbReference>
<gene>
    <name evidence="2" type="ORF">AYY18_11500</name>
</gene>
<name>A0A1B8H112_9GAMM</name>
<dbReference type="GO" id="GO:1990189">
    <property type="term" value="F:protein N-terminal-serine acetyltransferase activity"/>
    <property type="evidence" value="ECO:0007669"/>
    <property type="project" value="TreeGrafter"/>
</dbReference>
<dbReference type="FunFam" id="3.40.630.30:FF:000047">
    <property type="entry name" value="Acetyltransferase, GNAT family"/>
    <property type="match status" value="1"/>
</dbReference>
<dbReference type="Proteomes" id="UP000092377">
    <property type="component" value="Unassembled WGS sequence"/>
</dbReference>
<dbReference type="InterPro" id="IPR016181">
    <property type="entry name" value="Acyl_CoA_acyltransferase"/>
</dbReference>
<dbReference type="PANTHER" id="PTHR43441">
    <property type="entry name" value="RIBOSOMAL-PROTEIN-SERINE ACETYLTRANSFERASE"/>
    <property type="match status" value="1"/>
</dbReference>
<dbReference type="SUPFAM" id="SSF55729">
    <property type="entry name" value="Acyl-CoA N-acyltransferases (Nat)"/>
    <property type="match status" value="1"/>
</dbReference>
<dbReference type="OrthoDB" id="5295305at2"/>
<organism evidence="2 3">
    <name type="scientific">Morganella psychrotolerans</name>
    <dbReference type="NCBI Taxonomy" id="368603"/>
    <lineage>
        <taxon>Bacteria</taxon>
        <taxon>Pseudomonadati</taxon>
        <taxon>Pseudomonadota</taxon>
        <taxon>Gammaproteobacteria</taxon>
        <taxon>Enterobacterales</taxon>
        <taxon>Morganellaceae</taxon>
        <taxon>Morganella</taxon>
    </lineage>
</organism>
<accession>A0A1B8H112</accession>
<dbReference type="Pfam" id="PF13302">
    <property type="entry name" value="Acetyltransf_3"/>
    <property type="match status" value="1"/>
</dbReference>
<dbReference type="InterPro" id="IPR051908">
    <property type="entry name" value="Ribosomal_N-acetyltransferase"/>
</dbReference>
<feature type="domain" description="N-acetyltransferase" evidence="1">
    <location>
        <begin position="34"/>
        <end position="191"/>
    </location>
</feature>
<keyword evidence="2" id="KW-0808">Transferase</keyword>
<dbReference type="InterPro" id="IPR000182">
    <property type="entry name" value="GNAT_dom"/>
</dbReference>
<evidence type="ECO:0000259" key="1">
    <source>
        <dbReference type="PROSITE" id="PS51186"/>
    </source>
</evidence>
<evidence type="ECO:0000313" key="2">
    <source>
        <dbReference type="EMBL" id="OBU02766.1"/>
    </source>
</evidence>